<dbReference type="InterPro" id="IPR050553">
    <property type="entry name" value="Thioredoxin_ResA/DsbE_sf"/>
</dbReference>
<keyword evidence="7" id="KW-1185">Reference proteome</keyword>
<accession>A0ABP8A610</accession>
<dbReference type="InterPro" id="IPR036249">
    <property type="entry name" value="Thioredoxin-like_sf"/>
</dbReference>
<evidence type="ECO:0000256" key="3">
    <source>
        <dbReference type="ARBA" id="ARBA00023157"/>
    </source>
</evidence>
<gene>
    <name evidence="6" type="ORF">GCM10022218_29690</name>
</gene>
<evidence type="ECO:0000256" key="4">
    <source>
        <dbReference type="ARBA" id="ARBA00023284"/>
    </source>
</evidence>
<dbReference type="PROSITE" id="PS51352">
    <property type="entry name" value="THIOREDOXIN_2"/>
    <property type="match status" value="1"/>
</dbReference>
<evidence type="ECO:0000256" key="1">
    <source>
        <dbReference type="ARBA" id="ARBA00004196"/>
    </source>
</evidence>
<name>A0ABP8A610_9SPHI</name>
<evidence type="ECO:0000313" key="6">
    <source>
        <dbReference type="EMBL" id="GAA4178606.1"/>
    </source>
</evidence>
<dbReference type="InterPro" id="IPR013740">
    <property type="entry name" value="Redoxin"/>
</dbReference>
<dbReference type="EMBL" id="BAAAZK010000007">
    <property type="protein sequence ID" value="GAA4178606.1"/>
    <property type="molecule type" value="Genomic_DNA"/>
</dbReference>
<dbReference type="CDD" id="cd02966">
    <property type="entry name" value="TlpA_like_family"/>
    <property type="match status" value="1"/>
</dbReference>
<evidence type="ECO:0000259" key="5">
    <source>
        <dbReference type="PROSITE" id="PS51352"/>
    </source>
</evidence>
<keyword evidence="4" id="KW-0676">Redox-active center</keyword>
<comment type="caution">
    <text evidence="6">The sequence shown here is derived from an EMBL/GenBank/DDBJ whole genome shotgun (WGS) entry which is preliminary data.</text>
</comment>
<evidence type="ECO:0000256" key="2">
    <source>
        <dbReference type="ARBA" id="ARBA00022748"/>
    </source>
</evidence>
<dbReference type="SUPFAM" id="SSF52833">
    <property type="entry name" value="Thioredoxin-like"/>
    <property type="match status" value="1"/>
</dbReference>
<feature type="domain" description="Thioredoxin" evidence="5">
    <location>
        <begin position="325"/>
        <end position="482"/>
    </location>
</feature>
<reference evidence="7" key="1">
    <citation type="journal article" date="2019" name="Int. J. Syst. Evol. Microbiol.">
        <title>The Global Catalogue of Microorganisms (GCM) 10K type strain sequencing project: providing services to taxonomists for standard genome sequencing and annotation.</title>
        <authorList>
            <consortium name="The Broad Institute Genomics Platform"/>
            <consortium name="The Broad Institute Genome Sequencing Center for Infectious Disease"/>
            <person name="Wu L."/>
            <person name="Ma J."/>
        </authorList>
    </citation>
    <scope>NUCLEOTIDE SEQUENCE [LARGE SCALE GENOMIC DNA]</scope>
    <source>
        <strain evidence="7">JCM 16722</strain>
    </source>
</reference>
<comment type="subcellular location">
    <subcellularLocation>
        <location evidence="1">Cell envelope</location>
    </subcellularLocation>
</comment>
<evidence type="ECO:0000313" key="7">
    <source>
        <dbReference type="Proteomes" id="UP001500167"/>
    </source>
</evidence>
<dbReference type="PANTHER" id="PTHR42852">
    <property type="entry name" value="THIOL:DISULFIDE INTERCHANGE PROTEIN DSBE"/>
    <property type="match status" value="1"/>
</dbReference>
<sequence length="486" mass="55648">MKAMKIDRNIMLVVLFIGFLNFSFGQDKKLKLTVYAPKTSNLNVKVTSPVEGYYFGGNTNDFTLGEQTHKGEYSMSVGPGQQIIHVENDYQDAKLIVMEGDNITITFQGNDSLLVSGNNAEGQLLYNHLTKDDTRSRFQELDVYSTVAERLQMIDRMQKKDEQEIIGLLKSKKITPDFADLFKIESKMYYKLLWSTDLFFTCRPLVYGEDPATAKISPQFVEAWKKLYADMTVDWAKSPFYPLLMSRYSSLLSIGKPESNDPSKPYALSQIEKLKTVLKGKALEYGWANSITEGLGRNENEKVWLTNFEDFKTYFSGSPLIPILNPMIKKVEDYQAKLLIDTPGVIFLENTEKYSSLKALFKDIKGKFYYVDLWATWCNPCRAELQFSIKLHDEIEKIGYTPLYLSIDNEKANAAWKEMVKGYPLKGLNVRAGESLQKEINQEVPKFTGIPRYLIVNDQGEIVNWDAKRPSDGIELIKQLSSYRKL</sequence>
<dbReference type="RefSeq" id="WP_346086695.1">
    <property type="nucleotide sequence ID" value="NZ_BAAAZK010000007.1"/>
</dbReference>
<dbReference type="Pfam" id="PF08534">
    <property type="entry name" value="Redoxin"/>
    <property type="match status" value="1"/>
</dbReference>
<organism evidence="6 7">
    <name type="scientific">Sphingobacterium ginsenosidimutans</name>
    <dbReference type="NCBI Taxonomy" id="687845"/>
    <lineage>
        <taxon>Bacteria</taxon>
        <taxon>Pseudomonadati</taxon>
        <taxon>Bacteroidota</taxon>
        <taxon>Sphingobacteriia</taxon>
        <taxon>Sphingobacteriales</taxon>
        <taxon>Sphingobacteriaceae</taxon>
        <taxon>Sphingobacterium</taxon>
    </lineage>
</organism>
<proteinExistence type="predicted"/>
<dbReference type="InterPro" id="IPR013766">
    <property type="entry name" value="Thioredoxin_domain"/>
</dbReference>
<dbReference type="Proteomes" id="UP001500167">
    <property type="component" value="Unassembled WGS sequence"/>
</dbReference>
<keyword evidence="2" id="KW-0201">Cytochrome c-type biogenesis</keyword>
<dbReference type="Gene3D" id="3.40.30.10">
    <property type="entry name" value="Glutaredoxin"/>
    <property type="match status" value="1"/>
</dbReference>
<keyword evidence="3" id="KW-1015">Disulfide bond</keyword>
<dbReference type="PANTHER" id="PTHR42852:SF6">
    <property type="entry name" value="THIOL:DISULFIDE INTERCHANGE PROTEIN DSBE"/>
    <property type="match status" value="1"/>
</dbReference>
<protein>
    <recommendedName>
        <fullName evidence="5">Thioredoxin domain-containing protein</fullName>
    </recommendedName>
</protein>